<dbReference type="KEGG" id="dli:dnl_05380"/>
<dbReference type="InterPro" id="IPR050128">
    <property type="entry name" value="Sulfate_adenylyltrnsfr_sub2"/>
</dbReference>
<protein>
    <submittedName>
        <fullName evidence="2">Phosphoadenosine phosphosulfate reductase domain-containing protein</fullName>
    </submittedName>
</protein>
<accession>A0A975B3V6</accession>
<dbReference type="EMBL" id="CP061799">
    <property type="protein sequence ID" value="QTA78317.1"/>
    <property type="molecule type" value="Genomic_DNA"/>
</dbReference>
<reference evidence="2" key="1">
    <citation type="journal article" date="2021" name="Microb. Physiol.">
        <title>Proteogenomic Insights into the Physiology of Marine, Sulfate-Reducing, Filamentous Desulfonema limicola and Desulfonema magnum.</title>
        <authorList>
            <person name="Schnaars V."/>
            <person name="Wohlbrand L."/>
            <person name="Scheve S."/>
            <person name="Hinrichs C."/>
            <person name="Reinhardt R."/>
            <person name="Rabus R."/>
        </authorList>
    </citation>
    <scope>NUCLEOTIDE SEQUENCE</scope>
    <source>
        <strain evidence="2">5ac10</strain>
    </source>
</reference>
<dbReference type="InterPro" id="IPR014729">
    <property type="entry name" value="Rossmann-like_a/b/a_fold"/>
</dbReference>
<organism evidence="2 3">
    <name type="scientific">Desulfonema limicola</name>
    <dbReference type="NCBI Taxonomy" id="45656"/>
    <lineage>
        <taxon>Bacteria</taxon>
        <taxon>Pseudomonadati</taxon>
        <taxon>Thermodesulfobacteriota</taxon>
        <taxon>Desulfobacteria</taxon>
        <taxon>Desulfobacterales</taxon>
        <taxon>Desulfococcaceae</taxon>
        <taxon>Desulfonema</taxon>
    </lineage>
</organism>
<name>A0A975B3V6_9BACT</name>
<dbReference type="GO" id="GO:0003824">
    <property type="term" value="F:catalytic activity"/>
    <property type="evidence" value="ECO:0007669"/>
    <property type="project" value="InterPro"/>
</dbReference>
<feature type="domain" description="Phosphoadenosine phosphosulphate reductase" evidence="1">
    <location>
        <begin position="133"/>
        <end position="187"/>
    </location>
</feature>
<dbReference type="SUPFAM" id="SSF52402">
    <property type="entry name" value="Adenine nucleotide alpha hydrolases-like"/>
    <property type="match status" value="1"/>
</dbReference>
<keyword evidence="3" id="KW-1185">Reference proteome</keyword>
<gene>
    <name evidence="2" type="ORF">dnl_05380</name>
</gene>
<dbReference type="AlphaFoldDB" id="A0A975B3V6"/>
<evidence type="ECO:0000313" key="3">
    <source>
        <dbReference type="Proteomes" id="UP000663720"/>
    </source>
</evidence>
<sequence>MYKVSWDRKNNSILLDDKTDEKDQIVPPRPVFFEELNLLGFNKYWDYPKTDAPLLWSIGRRYFYKGGCIAEAKGGNIYESPELIVTYKGRLKPVDVDRMIRKNKESLYVIQNEAIDFVQDTYKKHKEKVDYTAVAFSGGKDSQVVLDIVSRVLGPDEYVVIFTDTGMEIPFTHENVEKTREIYQELCLVGSLQGSKSHYV</sequence>
<dbReference type="RefSeq" id="WP_207690194.1">
    <property type="nucleotide sequence ID" value="NZ_CP061799.1"/>
</dbReference>
<proteinExistence type="predicted"/>
<dbReference type="InterPro" id="IPR002500">
    <property type="entry name" value="PAPS_reduct_dom"/>
</dbReference>
<dbReference type="Pfam" id="PF01507">
    <property type="entry name" value="PAPS_reduct"/>
    <property type="match status" value="1"/>
</dbReference>
<evidence type="ECO:0000259" key="1">
    <source>
        <dbReference type="Pfam" id="PF01507"/>
    </source>
</evidence>
<dbReference type="Proteomes" id="UP000663720">
    <property type="component" value="Chromosome"/>
</dbReference>
<dbReference type="PANTHER" id="PTHR43196">
    <property type="entry name" value="SULFATE ADENYLYLTRANSFERASE SUBUNIT 2"/>
    <property type="match status" value="1"/>
</dbReference>
<dbReference type="PANTHER" id="PTHR43196:SF2">
    <property type="entry name" value="PHOSPHOADENOSINE PHOSPHOSULFATE REDUCTASE"/>
    <property type="match status" value="1"/>
</dbReference>
<evidence type="ECO:0000313" key="2">
    <source>
        <dbReference type="EMBL" id="QTA78317.1"/>
    </source>
</evidence>
<dbReference type="Gene3D" id="3.40.50.620">
    <property type="entry name" value="HUPs"/>
    <property type="match status" value="1"/>
</dbReference>